<name>A0ABT5F8S3_9BACT</name>
<dbReference type="InterPro" id="IPR003953">
    <property type="entry name" value="FAD-dep_OxRdtase_2_FAD-bd"/>
</dbReference>
<proteinExistence type="predicted"/>
<dbReference type="RefSeq" id="WP_271929453.1">
    <property type="nucleotide sequence ID" value="NZ_JAQNDO010000001.1"/>
</dbReference>
<keyword evidence="3" id="KW-0732">Signal</keyword>
<dbReference type="Proteomes" id="UP001221411">
    <property type="component" value="Unassembled WGS sequence"/>
</dbReference>
<evidence type="ECO:0000259" key="4">
    <source>
        <dbReference type="Pfam" id="PF00890"/>
    </source>
</evidence>
<dbReference type="SUPFAM" id="SSF51905">
    <property type="entry name" value="FAD/NAD(P)-binding domain"/>
    <property type="match status" value="1"/>
</dbReference>
<evidence type="ECO:0000256" key="1">
    <source>
        <dbReference type="ARBA" id="ARBA00022630"/>
    </source>
</evidence>
<accession>A0ABT5F8S3</accession>
<reference evidence="5 6" key="1">
    <citation type="submission" date="2022-11" db="EMBL/GenBank/DDBJ databases">
        <title>Minimal conservation of predation-associated metabolite biosynthetic gene clusters underscores biosynthetic potential of Myxococcota including descriptions for ten novel species: Archangium lansinium sp. nov., Myxococcus landrumus sp. nov., Nannocystis bai.</title>
        <authorList>
            <person name="Ahearne A."/>
            <person name="Stevens C."/>
            <person name="Dowd S."/>
        </authorList>
    </citation>
    <scope>NUCLEOTIDE SEQUENCE [LARGE SCALE GENOMIC DNA]</scope>
    <source>
        <strain evidence="5 6">RJM3</strain>
    </source>
</reference>
<evidence type="ECO:0000256" key="3">
    <source>
        <dbReference type="SAM" id="SignalP"/>
    </source>
</evidence>
<dbReference type="InterPro" id="IPR036188">
    <property type="entry name" value="FAD/NAD-bd_sf"/>
</dbReference>
<comment type="caution">
    <text evidence="5">The sequence shown here is derived from an EMBL/GenBank/DDBJ whole genome shotgun (WGS) entry which is preliminary data.</text>
</comment>
<feature type="domain" description="FAD-dependent oxidoreductase 2 FAD-binding" evidence="4">
    <location>
        <begin position="5"/>
        <end position="45"/>
    </location>
</feature>
<feature type="chain" id="PRO_5046941052" evidence="3">
    <location>
        <begin position="21"/>
        <end position="419"/>
    </location>
</feature>
<dbReference type="EMBL" id="JAQNDO010000001">
    <property type="protein sequence ID" value="MDC0749516.1"/>
    <property type="molecule type" value="Genomic_DNA"/>
</dbReference>
<organism evidence="5 6">
    <name type="scientific">Polyangium mundeleinium</name>
    <dbReference type="NCBI Taxonomy" id="2995306"/>
    <lineage>
        <taxon>Bacteria</taxon>
        <taxon>Pseudomonadati</taxon>
        <taxon>Myxococcota</taxon>
        <taxon>Polyangia</taxon>
        <taxon>Polyangiales</taxon>
        <taxon>Polyangiaceae</taxon>
        <taxon>Polyangium</taxon>
    </lineage>
</organism>
<dbReference type="PRINTS" id="PR00368">
    <property type="entry name" value="FADPNR"/>
</dbReference>
<dbReference type="Gene3D" id="3.50.50.60">
    <property type="entry name" value="FAD/NAD(P)-binding domain"/>
    <property type="match status" value="1"/>
</dbReference>
<keyword evidence="2" id="KW-0560">Oxidoreductase</keyword>
<evidence type="ECO:0000313" key="6">
    <source>
        <dbReference type="Proteomes" id="UP001221411"/>
    </source>
</evidence>
<feature type="signal peptide" evidence="3">
    <location>
        <begin position="1"/>
        <end position="20"/>
    </location>
</feature>
<keyword evidence="1" id="KW-0285">Flavoprotein</keyword>
<protein>
    <submittedName>
        <fullName evidence="5">FAD-binding protein</fullName>
    </submittedName>
</protein>
<sequence>MSRRVLVLGAGAAGLSAAFAARNSGADVVLVSAGAGASSLGGGAVDDVPWEERIHAARVLGSPIELHTLPPEVVAFSNALGIWDLPDRAPPPFVATIAGRLRPARGRDKGLLDLGALRGKRVLLPRAPRAGWDADAIAATLSDDPLARRTGLRFEAIDASILRFADEARISDGDLAARHDDPARLGWLAERLREALTSDARLHPDEPASAVLLGSWLGARAARADELSERVGVSVGEALVGVGSAAGLRFDAVQRKFLDTLGVQRIVDRAVSIVRDGDRLHLTRARDTTKIVADAAVIAMGGVAGGGIVYEPPEHGAGEDLPARGAIPFALSIDAPVVLALARGPLDVVASMHGPELDQTAWPKDAAPSTLEAVGIHAPGGRAAPFLFAAGDVLAARPRTLLEAVASGLRAGHAAARPA</sequence>
<dbReference type="Pfam" id="PF00890">
    <property type="entry name" value="FAD_binding_2"/>
    <property type="match status" value="1"/>
</dbReference>
<keyword evidence="6" id="KW-1185">Reference proteome</keyword>
<evidence type="ECO:0000256" key="2">
    <source>
        <dbReference type="ARBA" id="ARBA00023002"/>
    </source>
</evidence>
<gene>
    <name evidence="5" type="ORF">POL67_49760</name>
</gene>
<evidence type="ECO:0000313" key="5">
    <source>
        <dbReference type="EMBL" id="MDC0749516.1"/>
    </source>
</evidence>